<keyword evidence="3" id="KW-1185">Reference proteome</keyword>
<feature type="compositionally biased region" description="Low complexity" evidence="1">
    <location>
        <begin position="252"/>
        <end position="267"/>
    </location>
</feature>
<dbReference type="EMBL" id="JAQOWY010000632">
    <property type="protein sequence ID" value="KAK1839754.1"/>
    <property type="molecule type" value="Genomic_DNA"/>
</dbReference>
<reference evidence="2" key="1">
    <citation type="submission" date="2023-01" db="EMBL/GenBank/DDBJ databases">
        <title>Colletotrichum chrysophilum M932 genome sequence.</title>
        <authorList>
            <person name="Baroncelli R."/>
        </authorList>
    </citation>
    <scope>NUCLEOTIDE SEQUENCE</scope>
    <source>
        <strain evidence="2">M932</strain>
    </source>
</reference>
<evidence type="ECO:0000313" key="2">
    <source>
        <dbReference type="EMBL" id="KAK1839754.1"/>
    </source>
</evidence>
<sequence length="399" mass="43443">MAGIKIKTGPQGSSRQTRTYAACTHVTLIRVYSYHLRCDSCGNLGPLGWLYCCTQDHEELLREAICRGEECNFDELGRDMVNTVKPRLRGPEQRATNPANFLEEMSPEFIAKTYTSEQLMTIFNQRKHVSDSHLLGYVLGTDMIQLAKVLQQESDRKTAATVKESNTSDLAEFLTQSAKPWVPNPREGCKYRICPCCRPGGADRAYLSLDSIANGDVPATAATGWGFHHFGRRPICNPEVVANLGLRSQTASTATSLTSTSPALTSSRDTSSTEDNLESLLASLNIQIDLPTRLRNPETSSPYPSPQPPLPRSPGSPNLAAQAGRRESLDGDSSMHDSSTASVSLPSGAGNTTADITTAMEEHEKEEGKFSAQPLKVQNGVAMLEESVELHVPDVMTQV</sequence>
<feature type="region of interest" description="Disordered" evidence="1">
    <location>
        <begin position="290"/>
        <end position="353"/>
    </location>
</feature>
<protein>
    <submittedName>
        <fullName evidence="2">Uncharacterized protein</fullName>
    </submittedName>
</protein>
<evidence type="ECO:0000313" key="3">
    <source>
        <dbReference type="Proteomes" id="UP001243330"/>
    </source>
</evidence>
<organism evidence="2 3">
    <name type="scientific">Colletotrichum chrysophilum</name>
    <dbReference type="NCBI Taxonomy" id="1836956"/>
    <lineage>
        <taxon>Eukaryota</taxon>
        <taxon>Fungi</taxon>
        <taxon>Dikarya</taxon>
        <taxon>Ascomycota</taxon>
        <taxon>Pezizomycotina</taxon>
        <taxon>Sordariomycetes</taxon>
        <taxon>Hypocreomycetidae</taxon>
        <taxon>Glomerellales</taxon>
        <taxon>Glomerellaceae</taxon>
        <taxon>Colletotrichum</taxon>
        <taxon>Colletotrichum gloeosporioides species complex</taxon>
    </lineage>
</organism>
<feature type="compositionally biased region" description="Polar residues" evidence="1">
    <location>
        <begin position="336"/>
        <end position="353"/>
    </location>
</feature>
<feature type="compositionally biased region" description="Pro residues" evidence="1">
    <location>
        <begin position="303"/>
        <end position="314"/>
    </location>
</feature>
<proteinExistence type="predicted"/>
<gene>
    <name evidence="2" type="ORF">CCHR01_17609</name>
</gene>
<feature type="compositionally biased region" description="Basic and acidic residues" evidence="1">
    <location>
        <begin position="324"/>
        <end position="335"/>
    </location>
</feature>
<name>A0AAD9A271_9PEZI</name>
<accession>A0AAD9A271</accession>
<evidence type="ECO:0000256" key="1">
    <source>
        <dbReference type="SAM" id="MobiDB-lite"/>
    </source>
</evidence>
<feature type="region of interest" description="Disordered" evidence="1">
    <location>
        <begin position="252"/>
        <end position="275"/>
    </location>
</feature>
<dbReference type="Proteomes" id="UP001243330">
    <property type="component" value="Unassembled WGS sequence"/>
</dbReference>
<comment type="caution">
    <text evidence="2">The sequence shown here is derived from an EMBL/GenBank/DDBJ whole genome shotgun (WGS) entry which is preliminary data.</text>
</comment>
<dbReference type="AlphaFoldDB" id="A0AAD9A271"/>